<feature type="compositionally biased region" description="Basic and acidic residues" evidence="1">
    <location>
        <begin position="51"/>
        <end position="65"/>
    </location>
</feature>
<keyword evidence="3" id="KW-1185">Reference proteome</keyword>
<accession>A0AAD7G4I9</accession>
<dbReference type="EMBL" id="JARKIE010000277">
    <property type="protein sequence ID" value="KAJ7658596.1"/>
    <property type="molecule type" value="Genomic_DNA"/>
</dbReference>
<organism evidence="2 3">
    <name type="scientific">Mycena rosella</name>
    <name type="common">Pink bonnet</name>
    <name type="synonym">Agaricus rosellus</name>
    <dbReference type="NCBI Taxonomy" id="1033263"/>
    <lineage>
        <taxon>Eukaryota</taxon>
        <taxon>Fungi</taxon>
        <taxon>Dikarya</taxon>
        <taxon>Basidiomycota</taxon>
        <taxon>Agaricomycotina</taxon>
        <taxon>Agaricomycetes</taxon>
        <taxon>Agaricomycetidae</taxon>
        <taxon>Agaricales</taxon>
        <taxon>Marasmiineae</taxon>
        <taxon>Mycenaceae</taxon>
        <taxon>Mycena</taxon>
    </lineage>
</organism>
<name>A0AAD7G4I9_MYCRO</name>
<reference evidence="2" key="1">
    <citation type="submission" date="2023-03" db="EMBL/GenBank/DDBJ databases">
        <title>Massive genome expansion in bonnet fungi (Mycena s.s.) driven by repeated elements and novel gene families across ecological guilds.</title>
        <authorList>
            <consortium name="Lawrence Berkeley National Laboratory"/>
            <person name="Harder C.B."/>
            <person name="Miyauchi S."/>
            <person name="Viragh M."/>
            <person name="Kuo A."/>
            <person name="Thoen E."/>
            <person name="Andreopoulos B."/>
            <person name="Lu D."/>
            <person name="Skrede I."/>
            <person name="Drula E."/>
            <person name="Henrissat B."/>
            <person name="Morin E."/>
            <person name="Kohler A."/>
            <person name="Barry K."/>
            <person name="LaButti K."/>
            <person name="Morin E."/>
            <person name="Salamov A."/>
            <person name="Lipzen A."/>
            <person name="Mereny Z."/>
            <person name="Hegedus B."/>
            <person name="Baldrian P."/>
            <person name="Stursova M."/>
            <person name="Weitz H."/>
            <person name="Taylor A."/>
            <person name="Grigoriev I.V."/>
            <person name="Nagy L.G."/>
            <person name="Martin F."/>
            <person name="Kauserud H."/>
        </authorList>
    </citation>
    <scope>NUCLEOTIDE SEQUENCE</scope>
    <source>
        <strain evidence="2">CBHHK067</strain>
    </source>
</reference>
<dbReference type="Proteomes" id="UP001221757">
    <property type="component" value="Unassembled WGS sequence"/>
</dbReference>
<evidence type="ECO:0000313" key="2">
    <source>
        <dbReference type="EMBL" id="KAJ7658596.1"/>
    </source>
</evidence>
<evidence type="ECO:0000313" key="3">
    <source>
        <dbReference type="Proteomes" id="UP001221757"/>
    </source>
</evidence>
<protein>
    <submittedName>
        <fullName evidence="2">Uncharacterized protein</fullName>
    </submittedName>
</protein>
<evidence type="ECO:0000256" key="1">
    <source>
        <dbReference type="SAM" id="MobiDB-lite"/>
    </source>
</evidence>
<comment type="caution">
    <text evidence="2">The sequence shown here is derived from an EMBL/GenBank/DDBJ whole genome shotgun (WGS) entry which is preliminary data.</text>
</comment>
<gene>
    <name evidence="2" type="ORF">B0H17DRAFT_1145544</name>
</gene>
<proteinExistence type="predicted"/>
<feature type="compositionally biased region" description="Polar residues" evidence="1">
    <location>
        <begin position="33"/>
        <end position="42"/>
    </location>
</feature>
<feature type="region of interest" description="Disordered" evidence="1">
    <location>
        <begin position="33"/>
        <end position="65"/>
    </location>
</feature>
<sequence>MSHNGFGSPGPVPSSRHQLSVPADSWTRMNGQAIRSQRTSQAPGAITCDGRPGKRSDPRARGRHQERACLFCSFEWVFLRKFIGTINRAKQWCHFGKRTVDDADRTAAGGVRVGARTGASDHAPQWRDDTGLTSTHWVRAPAGG</sequence>
<dbReference type="AlphaFoldDB" id="A0AAD7G4I9"/>